<proteinExistence type="predicted"/>
<dbReference type="OrthoDB" id="9809261at2"/>
<name>A3HUX9_9BACT</name>
<evidence type="ECO:0000256" key="3">
    <source>
        <dbReference type="ARBA" id="ARBA00022801"/>
    </source>
</evidence>
<evidence type="ECO:0000256" key="2">
    <source>
        <dbReference type="ARBA" id="ARBA00022729"/>
    </source>
</evidence>
<keyword evidence="2 4" id="KW-0732">Signal</keyword>
<dbReference type="EMBL" id="AAXU02000001">
    <property type="protein sequence ID" value="EAZ81951.1"/>
    <property type="molecule type" value="Genomic_DNA"/>
</dbReference>
<dbReference type="AlphaFoldDB" id="A3HUX9"/>
<dbReference type="HOGENOM" id="CLU_045118_0_0_10"/>
<accession>A3HUX9</accession>
<sequence>MKQVKFLLLSVFFLTIFPSFAQMSQQARDSIAKLSQADHQLMMQRLGIESLRPGPSGNPEAPNAANKDESIATPYTALPDPLVFDNGQKVRNKKDWEKRKTEIEEHFASEIYGRIPENTPSVSWEIIEEKDSLFGEVPARFKKLIGHVDNSSYPEIEVNIEMYMATPKDAKKVPLVMQFSWIWPASMQRPRPQGPTWQEQMLKEGWGFAMLIPTSFQADNGAGLRAGIIGLVNKGQPRKLDDWGTLRAWGWGASRALDYLETDPSVDAKKVAIEGLSRYGKAALVAMVDEPRFAIGFLASSGAGGAKIFRRVYGEQVENLASSGEYHWFTPNFIKYAGPLTPMDLPVDAHEMVALCAPRPVFISGGDPDVEGHWIDAVGMFKTAVAATPVYEFLGKKGINTDQYPGTNVGLLDGDLVFRQHDGGHTEDPNWGYFIEFAKRYLED</sequence>
<keyword evidence="7" id="KW-1185">Reference proteome</keyword>
<protein>
    <recommendedName>
        <fullName evidence="5">4-O-methyl-glucuronoyl methylesterase-like domain-containing protein</fullName>
    </recommendedName>
</protein>
<dbReference type="STRING" id="388413.ALPR1_01880"/>
<dbReference type="Gene3D" id="3.40.50.1820">
    <property type="entry name" value="alpha/beta hydrolase"/>
    <property type="match status" value="1"/>
</dbReference>
<keyword evidence="3" id="KW-0378">Hydrolase</keyword>
<keyword evidence="1" id="KW-0719">Serine esterase</keyword>
<evidence type="ECO:0000259" key="5">
    <source>
        <dbReference type="Pfam" id="PF22244"/>
    </source>
</evidence>
<feature type="domain" description="4-O-methyl-glucuronoyl methylesterase-like" evidence="5">
    <location>
        <begin position="242"/>
        <end position="395"/>
    </location>
</feature>
<organism evidence="6 7">
    <name type="scientific">Algoriphagus machipongonensis</name>
    <dbReference type="NCBI Taxonomy" id="388413"/>
    <lineage>
        <taxon>Bacteria</taxon>
        <taxon>Pseudomonadati</taxon>
        <taxon>Bacteroidota</taxon>
        <taxon>Cytophagia</taxon>
        <taxon>Cytophagales</taxon>
        <taxon>Cyclobacteriaceae</taxon>
        <taxon>Algoriphagus</taxon>
    </lineage>
</organism>
<evidence type="ECO:0000256" key="1">
    <source>
        <dbReference type="ARBA" id="ARBA00022487"/>
    </source>
</evidence>
<dbReference type="eggNOG" id="COG0412">
    <property type="taxonomic scope" value="Bacteria"/>
</dbReference>
<evidence type="ECO:0000313" key="7">
    <source>
        <dbReference type="Proteomes" id="UP000003919"/>
    </source>
</evidence>
<feature type="chain" id="PRO_5002653128" description="4-O-methyl-glucuronoyl methylesterase-like domain-containing protein" evidence="4">
    <location>
        <begin position="22"/>
        <end position="444"/>
    </location>
</feature>
<dbReference type="InterPro" id="IPR054579">
    <property type="entry name" value="GCE-like_dom"/>
</dbReference>
<comment type="caution">
    <text evidence="6">The sequence shown here is derived from an EMBL/GenBank/DDBJ whole genome shotgun (WGS) entry which is preliminary data.</text>
</comment>
<feature type="signal peptide" evidence="4">
    <location>
        <begin position="1"/>
        <end position="21"/>
    </location>
</feature>
<dbReference type="SUPFAM" id="SSF53474">
    <property type="entry name" value="alpha/beta-Hydrolases"/>
    <property type="match status" value="1"/>
</dbReference>
<evidence type="ECO:0000313" key="6">
    <source>
        <dbReference type="EMBL" id="EAZ81951.1"/>
    </source>
</evidence>
<dbReference type="RefSeq" id="WP_008197998.1">
    <property type="nucleotide sequence ID" value="NZ_CM001023.1"/>
</dbReference>
<gene>
    <name evidence="6" type="ORF">ALPR1_01880</name>
</gene>
<dbReference type="GO" id="GO:0052689">
    <property type="term" value="F:carboxylic ester hydrolase activity"/>
    <property type="evidence" value="ECO:0007669"/>
    <property type="project" value="UniProtKB-KW"/>
</dbReference>
<reference evidence="6 7" key="1">
    <citation type="journal article" date="2011" name="J. Bacteriol.">
        <title>Complete genome sequence of Algoriphagus sp. PR1, bacterial prey of a colony-forming choanoflagellate.</title>
        <authorList>
            <person name="Alegado R.A."/>
            <person name="Ferriera S."/>
            <person name="Nusbaum C."/>
            <person name="Young S.K."/>
            <person name="Zeng Q."/>
            <person name="Imamovic A."/>
            <person name="Fairclough S.R."/>
            <person name="King N."/>
        </authorList>
    </citation>
    <scope>NUCLEOTIDE SEQUENCE [LARGE SCALE GENOMIC DNA]</scope>
    <source>
        <strain evidence="6 7">PR1</strain>
    </source>
</reference>
<dbReference type="Proteomes" id="UP000003919">
    <property type="component" value="Unassembled WGS sequence"/>
</dbReference>
<dbReference type="InterPro" id="IPR029058">
    <property type="entry name" value="AB_hydrolase_fold"/>
</dbReference>
<evidence type="ECO:0000256" key="4">
    <source>
        <dbReference type="SAM" id="SignalP"/>
    </source>
</evidence>
<dbReference type="Pfam" id="PF22244">
    <property type="entry name" value="GCE_fung"/>
    <property type="match status" value="1"/>
</dbReference>